<dbReference type="InterPro" id="IPR047640">
    <property type="entry name" value="RpiR-like"/>
</dbReference>
<dbReference type="PANTHER" id="PTHR30514">
    <property type="entry name" value="GLUCOKINASE"/>
    <property type="match status" value="1"/>
</dbReference>
<reference evidence="2 3" key="1">
    <citation type="submission" date="2016-10" db="EMBL/GenBank/DDBJ databases">
        <authorList>
            <person name="de Groot N.N."/>
        </authorList>
    </citation>
    <scope>NUCLEOTIDE SEQUENCE [LARGE SCALE GENOMIC DNA]</scope>
    <source>
        <strain evidence="2 3">LMG 27941</strain>
    </source>
</reference>
<name>A0A1H9K435_9PSED</name>
<organism evidence="2 3">
    <name type="scientific">Pseudomonas soli</name>
    <dbReference type="NCBI Taxonomy" id="1306993"/>
    <lineage>
        <taxon>Bacteria</taxon>
        <taxon>Pseudomonadati</taxon>
        <taxon>Pseudomonadota</taxon>
        <taxon>Gammaproteobacteria</taxon>
        <taxon>Pseudomonadales</taxon>
        <taxon>Pseudomonadaceae</taxon>
        <taxon>Pseudomonas</taxon>
    </lineage>
</organism>
<dbReference type="EMBL" id="FOEQ01000004">
    <property type="protein sequence ID" value="SEQ93860.1"/>
    <property type="molecule type" value="Genomic_DNA"/>
</dbReference>
<evidence type="ECO:0000313" key="2">
    <source>
        <dbReference type="EMBL" id="SEQ93860.1"/>
    </source>
</evidence>
<accession>A0A1H9K435</accession>
<dbReference type="SUPFAM" id="SSF53697">
    <property type="entry name" value="SIS domain"/>
    <property type="match status" value="1"/>
</dbReference>
<dbReference type="InterPro" id="IPR046348">
    <property type="entry name" value="SIS_dom_sf"/>
</dbReference>
<dbReference type="PANTHER" id="PTHR30514:SF18">
    <property type="entry name" value="RPIR-FAMILY TRANSCRIPTIONAL REGULATOR"/>
    <property type="match status" value="1"/>
</dbReference>
<dbReference type="GO" id="GO:0097367">
    <property type="term" value="F:carbohydrate derivative binding"/>
    <property type="evidence" value="ECO:0007669"/>
    <property type="project" value="InterPro"/>
</dbReference>
<dbReference type="PROSITE" id="PS51071">
    <property type="entry name" value="HTH_RPIR"/>
    <property type="match status" value="1"/>
</dbReference>
<dbReference type="InterPro" id="IPR001347">
    <property type="entry name" value="SIS_dom"/>
</dbReference>
<dbReference type="InterPro" id="IPR000281">
    <property type="entry name" value="HTH_RpiR"/>
</dbReference>
<dbReference type="SUPFAM" id="SSF46689">
    <property type="entry name" value="Homeodomain-like"/>
    <property type="match status" value="1"/>
</dbReference>
<dbReference type="Proteomes" id="UP000199221">
    <property type="component" value="Unassembled WGS sequence"/>
</dbReference>
<dbReference type="InterPro" id="IPR009057">
    <property type="entry name" value="Homeodomain-like_sf"/>
</dbReference>
<dbReference type="GO" id="GO:1901135">
    <property type="term" value="P:carbohydrate derivative metabolic process"/>
    <property type="evidence" value="ECO:0007669"/>
    <property type="project" value="InterPro"/>
</dbReference>
<evidence type="ECO:0000313" key="3">
    <source>
        <dbReference type="Proteomes" id="UP000199221"/>
    </source>
</evidence>
<gene>
    <name evidence="2" type="ORF">SAMN05216230_104330</name>
</gene>
<evidence type="ECO:0000259" key="1">
    <source>
        <dbReference type="PROSITE" id="PS51071"/>
    </source>
</evidence>
<dbReference type="Pfam" id="PF01418">
    <property type="entry name" value="HTH_6"/>
    <property type="match status" value="1"/>
</dbReference>
<dbReference type="Pfam" id="PF01380">
    <property type="entry name" value="SIS"/>
    <property type="match status" value="1"/>
</dbReference>
<dbReference type="AlphaFoldDB" id="A0A1H9K435"/>
<dbReference type="GO" id="GO:0003677">
    <property type="term" value="F:DNA binding"/>
    <property type="evidence" value="ECO:0007669"/>
    <property type="project" value="InterPro"/>
</dbReference>
<dbReference type="Gene3D" id="3.40.50.10490">
    <property type="entry name" value="Glucose-6-phosphate isomerase like protein, domain 1"/>
    <property type="match status" value="1"/>
</dbReference>
<dbReference type="Gene3D" id="1.10.10.10">
    <property type="entry name" value="Winged helix-like DNA-binding domain superfamily/Winged helix DNA-binding domain"/>
    <property type="match status" value="1"/>
</dbReference>
<protein>
    <submittedName>
        <fullName evidence="2">Transcriptional regulator, RpiR family</fullName>
    </submittedName>
</protein>
<sequence>MELESLQRNCTDFPANDSYLSNIDLMTENSHFGFHARNQPEPTMSQSIKQRLESSLHSAAASGRQIASYMLANLHELPFQTSASIAAKLGVSESSVGRFCRALGYAHLKALKQDLQNDLGDGPWLAGDRLQAFRQQPEDDQRSGSLELEMAALVRVHEYSRGETWQQVARRLADRPRIFVAGFQTERGVAMCMSHLLQYLRDGVQLVDGSAGHFGEVLLGRPQDSALVVFEARRYSRHALQLCHKARALGIPVTLVTDTFCDWADAEADEVFRIPTEFNLFWESTATMLSWVHLMVNEVCKQLGPDVEKRLEATAALHNEFVGYTSWPAGKQQ</sequence>
<feature type="domain" description="HTH rpiR-type" evidence="1">
    <location>
        <begin position="46"/>
        <end position="122"/>
    </location>
</feature>
<proteinExistence type="predicted"/>
<dbReference type="InterPro" id="IPR036388">
    <property type="entry name" value="WH-like_DNA-bd_sf"/>
</dbReference>
<dbReference type="GO" id="GO:0003700">
    <property type="term" value="F:DNA-binding transcription factor activity"/>
    <property type="evidence" value="ECO:0007669"/>
    <property type="project" value="InterPro"/>
</dbReference>